<dbReference type="Proteomes" id="UP000187261">
    <property type="component" value="Unassembled WGS sequence"/>
</dbReference>
<dbReference type="OrthoDB" id="9798269at2"/>
<name>A0A1U7PST6_9FLAO</name>
<sequence length="209" mass="24117">MNLERQISSYQSQPISHQVLVSLLKDYKRPNDKIYELIKQENLISLKRGLYLWNSEILPEPFSVANVLYGPSYVSSESALSYHGLIPEQVFSIVSMTLKNSKNFNNAFGNFEYIKLQPPYYAFGIQQVKLRENQFSLMATAEKAILDKVATTSGIIFRRVESARVFLLENMRMDEDQLKSLNTKEMASWIFDAPKKESLEFVIKAIEEL</sequence>
<evidence type="ECO:0000313" key="1">
    <source>
        <dbReference type="EMBL" id="SIT96635.1"/>
    </source>
</evidence>
<organism evidence="1 2">
    <name type="scientific">Epilithonimonas bovis DSM 19482</name>
    <dbReference type="NCBI Taxonomy" id="1121284"/>
    <lineage>
        <taxon>Bacteria</taxon>
        <taxon>Pseudomonadati</taxon>
        <taxon>Bacteroidota</taxon>
        <taxon>Flavobacteriia</taxon>
        <taxon>Flavobacteriales</taxon>
        <taxon>Weeksellaceae</taxon>
        <taxon>Chryseobacterium group</taxon>
        <taxon>Epilithonimonas</taxon>
    </lineage>
</organism>
<keyword evidence="2" id="KW-1185">Reference proteome</keyword>
<proteinExistence type="predicted"/>
<accession>A0A1U7PST6</accession>
<evidence type="ECO:0000313" key="2">
    <source>
        <dbReference type="Proteomes" id="UP000187261"/>
    </source>
</evidence>
<dbReference type="AlphaFoldDB" id="A0A1U7PST6"/>
<protein>
    <submittedName>
        <fullName evidence="1">Transcriptional regulator, AbiEi antitoxin, Type IV TA system</fullName>
    </submittedName>
</protein>
<gene>
    <name evidence="1" type="ORF">SAMN05660493_01326</name>
</gene>
<dbReference type="RefSeq" id="WP_076782847.1">
    <property type="nucleotide sequence ID" value="NZ_FTPU01000011.1"/>
</dbReference>
<dbReference type="EMBL" id="FTPU01000011">
    <property type="protein sequence ID" value="SIT96635.1"/>
    <property type="molecule type" value="Genomic_DNA"/>
</dbReference>
<reference evidence="2" key="1">
    <citation type="submission" date="2016-10" db="EMBL/GenBank/DDBJ databases">
        <authorList>
            <person name="Varghese N."/>
            <person name="Submissions S."/>
        </authorList>
    </citation>
    <scope>NUCLEOTIDE SEQUENCE [LARGE SCALE GENOMIC DNA]</scope>
    <source>
        <strain evidence="2">DSM 19482</strain>
    </source>
</reference>